<dbReference type="SMART" id="SM01287">
    <property type="entry name" value="Rtt106"/>
    <property type="match status" value="1"/>
</dbReference>
<accession>A0A7R9VGA5</accession>
<dbReference type="InterPro" id="IPR035417">
    <property type="entry name" value="SSRP1/POB3_N"/>
</dbReference>
<sequence length="642" mass="70393">MAWRSSGGGKVIEIKKESIEGLFWTKNSRVCQLGVRTKDAPTTNFLGFREKDLDTLRDICQNQLGQEIKDLPMSIAGHNWGALAINNGSLMFTVDQRVALELPLRDVSQAQQAKDDVMMEFHTDDTVMDNNTDVLCEISFHVPQTNDIFQSEDIPAAKNLLDQVLKHTDAGATSTDDAVCSFPDVAILNPRGRFEVEMHLSSLNLVGQTQDFKIRYSSVQRLFILPKSNTPHTLVVVSMDPPIRKGQTYYTHVLCQFPSDDRVEDVELDITPEQLAAKNEKCNNKLEAKLSGPLHDVFARALRGLSGAKISRAGAFRNATNEPAIRCAYKSDDGHLYPLDRAFFYVHKPPMLLPFEEVDGVEFARQGGGVVSSRTFDLVVRMKNDTEHQFRNISRTEWQSLFDFINAKKLRIENLDSAAQGPGGPQRGLQVDDDIDPGMRYAEAEIETEEDDEDFALGASDGSGSDDDASGLSGEGSEDSGDAEMVAEEGISVAAVTKGKRRGGAAGNDAGPSGPSPPAKRAKRSKGDGGGGDDDGKPEKKKRAKKDPNAPKKGLSGFMFFSSANREKVKEDNPGIGFGEIGKVLGERWKAMSAEEKQPYEDKAAQDKERYASEIAAYKGNDAKPAKNEEDDFIADDDEAED</sequence>
<keyword evidence="4 12" id="KW-0235">DNA replication</keyword>
<dbReference type="InterPro" id="IPR050454">
    <property type="entry name" value="RTT106/SSRP1_HistChap/FACT"/>
</dbReference>
<feature type="compositionally biased region" description="Acidic residues" evidence="13">
    <location>
        <begin position="446"/>
        <end position="455"/>
    </location>
</feature>
<keyword evidence="10 11" id="KW-0539">Nucleus</keyword>
<feature type="compositionally biased region" description="Acidic residues" evidence="13">
    <location>
        <begin position="629"/>
        <end position="642"/>
    </location>
</feature>
<dbReference type="PROSITE" id="PS50118">
    <property type="entry name" value="HMG_BOX_2"/>
    <property type="match status" value="1"/>
</dbReference>
<evidence type="ECO:0000256" key="13">
    <source>
        <dbReference type="SAM" id="MobiDB-lite"/>
    </source>
</evidence>
<keyword evidence="5 12" id="KW-0227">DNA damage</keyword>
<feature type="domain" description="HMG box" evidence="14">
    <location>
        <begin position="551"/>
        <end position="619"/>
    </location>
</feature>
<evidence type="ECO:0000256" key="5">
    <source>
        <dbReference type="ARBA" id="ARBA00022763"/>
    </source>
</evidence>
<gene>
    <name evidence="15" type="ORF">CEUR00632_LOCUS12613</name>
</gene>
<dbReference type="InterPro" id="IPR048993">
    <property type="entry name" value="SSRP1-like_PH1"/>
</dbReference>
<keyword evidence="7 11" id="KW-0238">DNA-binding</keyword>
<comment type="similarity">
    <text evidence="1 12">Belongs to the SSRP1 family.</text>
</comment>
<evidence type="ECO:0000256" key="6">
    <source>
        <dbReference type="ARBA" id="ARBA00023015"/>
    </source>
</evidence>
<dbReference type="GO" id="GO:0003677">
    <property type="term" value="F:DNA binding"/>
    <property type="evidence" value="ECO:0007669"/>
    <property type="project" value="UniProtKB-UniRule"/>
</dbReference>
<organism evidence="15">
    <name type="scientific">Chlamydomonas euryale</name>
    <dbReference type="NCBI Taxonomy" id="1486919"/>
    <lineage>
        <taxon>Eukaryota</taxon>
        <taxon>Viridiplantae</taxon>
        <taxon>Chlorophyta</taxon>
        <taxon>core chlorophytes</taxon>
        <taxon>Chlorophyceae</taxon>
        <taxon>CS clade</taxon>
        <taxon>Chlamydomonadales</taxon>
        <taxon>Chlamydomonadaceae</taxon>
        <taxon>Chlamydomonas</taxon>
    </lineage>
</organism>
<dbReference type="Gene3D" id="2.30.29.150">
    <property type="match status" value="1"/>
</dbReference>
<dbReference type="InterPro" id="IPR024954">
    <property type="entry name" value="SSRP1_DD"/>
</dbReference>
<evidence type="ECO:0000259" key="14">
    <source>
        <dbReference type="PROSITE" id="PS50118"/>
    </source>
</evidence>
<dbReference type="GO" id="GO:0006260">
    <property type="term" value="P:DNA replication"/>
    <property type="evidence" value="ECO:0007669"/>
    <property type="project" value="UniProtKB-KW"/>
</dbReference>
<dbReference type="SUPFAM" id="SSF50729">
    <property type="entry name" value="PH domain-like"/>
    <property type="match status" value="1"/>
</dbReference>
<evidence type="ECO:0000313" key="15">
    <source>
        <dbReference type="EMBL" id="CAD8294637.1"/>
    </source>
</evidence>
<evidence type="ECO:0000256" key="9">
    <source>
        <dbReference type="ARBA" id="ARBA00023204"/>
    </source>
</evidence>
<evidence type="ECO:0000256" key="7">
    <source>
        <dbReference type="ARBA" id="ARBA00023125"/>
    </source>
</evidence>
<dbReference type="Gene3D" id="2.30.29.220">
    <property type="entry name" value="Structure-specific recognition protein (SSRP1)"/>
    <property type="match status" value="1"/>
</dbReference>
<evidence type="ECO:0000256" key="10">
    <source>
        <dbReference type="ARBA" id="ARBA00023242"/>
    </source>
</evidence>
<dbReference type="Gene3D" id="1.10.30.10">
    <property type="entry name" value="High mobility group box domain"/>
    <property type="match status" value="1"/>
</dbReference>
<name>A0A7R9VGA5_9CHLO</name>
<dbReference type="GO" id="GO:0042393">
    <property type="term" value="F:histone binding"/>
    <property type="evidence" value="ECO:0007669"/>
    <property type="project" value="TreeGrafter"/>
</dbReference>
<dbReference type="SMART" id="SM00398">
    <property type="entry name" value="HMG"/>
    <property type="match status" value="1"/>
</dbReference>
<feature type="region of interest" description="Disordered" evidence="13">
    <location>
        <begin position="417"/>
        <end position="436"/>
    </location>
</feature>
<dbReference type="Pfam" id="PF03531">
    <property type="entry name" value="SSrecog"/>
    <property type="match status" value="1"/>
</dbReference>
<comment type="subunit">
    <text evidence="2">Component of the FACT complex, a stable heterodimer of SPT16 and SSRP1.</text>
</comment>
<dbReference type="EMBL" id="HBEC01027353">
    <property type="protein sequence ID" value="CAD8294637.1"/>
    <property type="molecule type" value="Transcribed_RNA"/>
</dbReference>
<feature type="region of interest" description="Disordered" evidence="13">
    <location>
        <begin position="616"/>
        <end position="642"/>
    </location>
</feature>
<dbReference type="InterPro" id="IPR011993">
    <property type="entry name" value="PH-like_dom_sf"/>
</dbReference>
<keyword evidence="9 12" id="KW-0234">DNA repair</keyword>
<keyword evidence="3 12" id="KW-0158">Chromosome</keyword>
<evidence type="ECO:0000256" key="2">
    <source>
        <dbReference type="ARBA" id="ARBA00011111"/>
    </source>
</evidence>
<evidence type="ECO:0000256" key="8">
    <source>
        <dbReference type="ARBA" id="ARBA00023163"/>
    </source>
</evidence>
<keyword evidence="8 12" id="KW-0804">Transcription</keyword>
<feature type="region of interest" description="Disordered" evidence="13">
    <location>
        <begin position="446"/>
        <end position="559"/>
    </location>
</feature>
<protein>
    <recommendedName>
        <fullName evidence="12">FACT complex subunit SSRP1</fullName>
    </recommendedName>
</protein>
<dbReference type="InterPro" id="IPR000969">
    <property type="entry name" value="SSRP1/POB3"/>
</dbReference>
<feature type="DNA-binding region" description="HMG box" evidence="11">
    <location>
        <begin position="551"/>
        <end position="619"/>
    </location>
</feature>
<keyword evidence="6 12" id="KW-0805">Transcription regulation</keyword>
<dbReference type="PANTHER" id="PTHR45849:SF1">
    <property type="entry name" value="FACT COMPLEX SUBUNIT SSRP1"/>
    <property type="match status" value="1"/>
</dbReference>
<dbReference type="CDD" id="cd01390">
    <property type="entry name" value="HMG-box_NHP6-like"/>
    <property type="match status" value="1"/>
</dbReference>
<dbReference type="FunFam" id="2.30.29.220:FF:000002">
    <property type="entry name" value="FACT complex subunit SSRP1"/>
    <property type="match status" value="1"/>
</dbReference>
<dbReference type="Pfam" id="PF08512">
    <property type="entry name" value="Rttp106-like_middle"/>
    <property type="match status" value="1"/>
</dbReference>
<dbReference type="Gene3D" id="2.30.29.30">
    <property type="entry name" value="Pleckstrin-homology domain (PH domain)/Phosphotyrosine-binding domain (PTB)"/>
    <property type="match status" value="2"/>
</dbReference>
<dbReference type="GO" id="GO:0031491">
    <property type="term" value="F:nucleosome binding"/>
    <property type="evidence" value="ECO:0007669"/>
    <property type="project" value="TreeGrafter"/>
</dbReference>
<dbReference type="Pfam" id="PF17292">
    <property type="entry name" value="POB3_N"/>
    <property type="match status" value="1"/>
</dbReference>
<dbReference type="CDD" id="cd13230">
    <property type="entry name" value="PH1_SSRP1-like"/>
    <property type="match status" value="1"/>
</dbReference>
<dbReference type="InterPro" id="IPR013719">
    <property type="entry name" value="RTT106/SPT16-like_middle_dom"/>
</dbReference>
<dbReference type="GO" id="GO:0006281">
    <property type="term" value="P:DNA repair"/>
    <property type="evidence" value="ECO:0007669"/>
    <property type="project" value="UniProtKB-KW"/>
</dbReference>
<evidence type="ECO:0000256" key="4">
    <source>
        <dbReference type="ARBA" id="ARBA00022705"/>
    </source>
</evidence>
<evidence type="ECO:0000256" key="11">
    <source>
        <dbReference type="PROSITE-ProRule" id="PRU00267"/>
    </source>
</evidence>
<evidence type="ECO:0000256" key="1">
    <source>
        <dbReference type="ARBA" id="ARBA00010060"/>
    </source>
</evidence>
<dbReference type="InterPro" id="IPR036910">
    <property type="entry name" value="HMG_box_dom_sf"/>
</dbReference>
<dbReference type="InterPro" id="IPR009071">
    <property type="entry name" value="HMG_box_dom"/>
</dbReference>
<dbReference type="CDD" id="cd13231">
    <property type="entry name" value="PH2_SSRP1-like"/>
    <property type="match status" value="1"/>
</dbReference>
<dbReference type="InterPro" id="IPR038167">
    <property type="entry name" value="SSRP1_sf"/>
</dbReference>
<dbReference type="SUPFAM" id="SSF47095">
    <property type="entry name" value="HMG-box"/>
    <property type="match status" value="1"/>
</dbReference>
<dbReference type="FunFam" id="2.30.29.150:FF:000001">
    <property type="entry name" value="Fact complex subunit ssrp1"/>
    <property type="match status" value="1"/>
</dbReference>
<dbReference type="FunFam" id="1.10.30.10:FF:000016">
    <property type="entry name" value="FACT complex subunit SSRP1"/>
    <property type="match status" value="1"/>
</dbReference>
<dbReference type="AlphaFoldDB" id="A0A7R9VGA5"/>
<comment type="function">
    <text evidence="12">Component of the FACT complex, a general chromatin factor that acts to reorganize nucleosomes. The FACT complex is involved in multiple processes that require DNA as a template such as mRNA elongation, DNA replication and DNA repair. During transcription elongation the FACT complex acts as a histone chaperone that both destabilizes and restores nucleosomal structure. It facilitates the passage of RNA polymerase II and transcription by promoting the dissociation of one histone H2A-H2B dimer from the nucleosome, then subsequently promotes the reestablishment of the nucleosome following the passage of RNA polymerase II.</text>
</comment>
<feature type="compositionally biased region" description="Acidic residues" evidence="13">
    <location>
        <begin position="476"/>
        <end position="487"/>
    </location>
</feature>
<dbReference type="PRINTS" id="PR00887">
    <property type="entry name" value="SSRCOGNITION"/>
</dbReference>
<evidence type="ECO:0000256" key="3">
    <source>
        <dbReference type="ARBA" id="ARBA00022454"/>
    </source>
</evidence>
<reference evidence="15" key="1">
    <citation type="submission" date="2021-01" db="EMBL/GenBank/DDBJ databases">
        <authorList>
            <person name="Corre E."/>
            <person name="Pelletier E."/>
            <person name="Niang G."/>
            <person name="Scheremetjew M."/>
            <person name="Finn R."/>
            <person name="Kale V."/>
            <person name="Holt S."/>
            <person name="Cochrane G."/>
            <person name="Meng A."/>
            <person name="Brown T."/>
            <person name="Cohen L."/>
        </authorList>
    </citation>
    <scope>NUCLEOTIDE SEQUENCE</scope>
    <source>
        <strain evidence="15">CCMP219</strain>
    </source>
</reference>
<dbReference type="Pfam" id="PF00505">
    <property type="entry name" value="HMG_box"/>
    <property type="match status" value="1"/>
</dbReference>
<dbReference type="PANTHER" id="PTHR45849">
    <property type="entry name" value="FACT COMPLEX SUBUNIT SSRP1"/>
    <property type="match status" value="1"/>
</dbReference>
<dbReference type="Pfam" id="PF21103">
    <property type="entry name" value="PH1_SSRP1-like"/>
    <property type="match status" value="1"/>
</dbReference>
<dbReference type="GO" id="GO:0035101">
    <property type="term" value="C:FACT complex"/>
    <property type="evidence" value="ECO:0007669"/>
    <property type="project" value="TreeGrafter"/>
</dbReference>
<evidence type="ECO:0000256" key="12">
    <source>
        <dbReference type="RuleBase" id="RU364013"/>
    </source>
</evidence>
<proteinExistence type="inferred from homology"/>
<comment type="subcellular location">
    <subcellularLocation>
        <location evidence="12">Nucleus</location>
    </subcellularLocation>
    <subcellularLocation>
        <location evidence="12">Chromosome</location>
    </subcellularLocation>
</comment>